<evidence type="ECO:0000256" key="4">
    <source>
        <dbReference type="ARBA" id="ARBA00079764"/>
    </source>
</evidence>
<dbReference type="AlphaFoldDB" id="A0A6P4JR22"/>
<dbReference type="SMART" id="SM01023">
    <property type="entry name" value="BAF"/>
    <property type="match status" value="1"/>
</dbReference>
<evidence type="ECO:0000313" key="5">
    <source>
        <dbReference type="Proteomes" id="UP001652661"/>
    </source>
</evidence>
<dbReference type="GO" id="GO:0000793">
    <property type="term" value="C:condensed chromosome"/>
    <property type="evidence" value="ECO:0007669"/>
    <property type="project" value="TreeGrafter"/>
</dbReference>
<dbReference type="InterPro" id="IPR051387">
    <property type="entry name" value="BAF"/>
</dbReference>
<dbReference type="GO" id="GO:0051276">
    <property type="term" value="P:chromosome organization"/>
    <property type="evidence" value="ECO:0007669"/>
    <property type="project" value="TreeGrafter"/>
</dbReference>
<name>A0A6P4JR22_DROKI</name>
<proteinExistence type="predicted"/>
<dbReference type="GeneID" id="108085253"/>
<dbReference type="GO" id="GO:0005634">
    <property type="term" value="C:nucleus"/>
    <property type="evidence" value="ECO:0007669"/>
    <property type="project" value="UniProtKB-SubCell"/>
</dbReference>
<dbReference type="FunFam" id="1.10.150.40:FF:000002">
    <property type="entry name" value="Barrier to autointegration factor 2"/>
    <property type="match status" value="1"/>
</dbReference>
<dbReference type="InterPro" id="IPR004122">
    <property type="entry name" value="BAF_prot"/>
</dbReference>
<protein>
    <recommendedName>
        <fullName evidence="3">Barrier-to-autointegration factor-like protein</fullName>
    </recommendedName>
    <alternativeName>
        <fullName evidence="4">Barrier-to-autointegration factor 2</fullName>
    </alternativeName>
</protein>
<keyword evidence="2" id="KW-0539">Nucleus</keyword>
<dbReference type="InterPro" id="IPR036617">
    <property type="entry name" value="BAF_sf"/>
</dbReference>
<dbReference type="GO" id="GO:0003677">
    <property type="term" value="F:DNA binding"/>
    <property type="evidence" value="ECO:0007669"/>
    <property type="project" value="InterPro"/>
</dbReference>
<accession>A0A6P4JR22</accession>
<reference evidence="6" key="1">
    <citation type="submission" date="2025-08" db="UniProtKB">
        <authorList>
            <consortium name="RefSeq"/>
        </authorList>
    </citation>
    <scope>IDENTIFICATION</scope>
    <source>
        <strain evidence="6">14028-0561.14</strain>
        <tissue evidence="6">Whole fly</tissue>
    </source>
</reference>
<keyword evidence="5" id="KW-1185">Reference proteome</keyword>
<evidence type="ECO:0000256" key="1">
    <source>
        <dbReference type="ARBA" id="ARBA00004123"/>
    </source>
</evidence>
<evidence type="ECO:0000313" key="6">
    <source>
        <dbReference type="RefSeq" id="XP_017037293.1"/>
    </source>
</evidence>
<comment type="subcellular location">
    <subcellularLocation>
        <location evidence="1">Nucleus</location>
    </subcellularLocation>
</comment>
<dbReference type="SUPFAM" id="SSF47798">
    <property type="entry name" value="Barrier-to-autointegration factor, BAF"/>
    <property type="match status" value="1"/>
</dbReference>
<organism evidence="5 6">
    <name type="scientific">Drosophila kikkawai</name>
    <name type="common">Fruit fly</name>
    <dbReference type="NCBI Taxonomy" id="30033"/>
    <lineage>
        <taxon>Eukaryota</taxon>
        <taxon>Metazoa</taxon>
        <taxon>Ecdysozoa</taxon>
        <taxon>Arthropoda</taxon>
        <taxon>Hexapoda</taxon>
        <taxon>Insecta</taxon>
        <taxon>Pterygota</taxon>
        <taxon>Neoptera</taxon>
        <taxon>Endopterygota</taxon>
        <taxon>Diptera</taxon>
        <taxon>Brachycera</taxon>
        <taxon>Muscomorpha</taxon>
        <taxon>Ephydroidea</taxon>
        <taxon>Drosophilidae</taxon>
        <taxon>Drosophila</taxon>
        <taxon>Sophophora</taxon>
    </lineage>
</organism>
<dbReference type="Pfam" id="PF02961">
    <property type="entry name" value="SAM_BAF"/>
    <property type="match status" value="1"/>
</dbReference>
<sequence>MTITSTSMKHNNFVNEPMGDKEVTELAGISEMLGERLNEAGYDKAYVLLGRFLVLKKDKELFKNWMKEVCQATTKQAHDCHKCLSDWCEGFL</sequence>
<dbReference type="Proteomes" id="UP001652661">
    <property type="component" value="Chromosome X"/>
</dbReference>
<dbReference type="Gene3D" id="1.10.150.40">
    <property type="entry name" value="Barrier-to-autointegration factor, BAF"/>
    <property type="match status" value="1"/>
</dbReference>
<dbReference type="OrthoDB" id="9997163at2759"/>
<evidence type="ECO:0000256" key="2">
    <source>
        <dbReference type="ARBA" id="ARBA00023242"/>
    </source>
</evidence>
<dbReference type="RefSeq" id="XP_017037293.1">
    <property type="nucleotide sequence ID" value="XM_017181804.3"/>
</dbReference>
<dbReference type="PANTHER" id="PTHR47507:SF6">
    <property type="entry name" value="BARRIER-TO-AUTOINTEGRATION FACTOR"/>
    <property type="match status" value="1"/>
</dbReference>
<gene>
    <name evidence="6" type="primary">LOC108085253</name>
</gene>
<dbReference type="PANTHER" id="PTHR47507">
    <property type="entry name" value="BARRIER TO AUTOINTEGRATION FACTOR 2"/>
    <property type="match status" value="1"/>
</dbReference>
<evidence type="ECO:0000256" key="3">
    <source>
        <dbReference type="ARBA" id="ARBA00074730"/>
    </source>
</evidence>